<dbReference type="PROSITE" id="PS51198">
    <property type="entry name" value="UVRD_HELICASE_ATP_BIND"/>
    <property type="match status" value="1"/>
</dbReference>
<keyword evidence="9 13" id="KW-0234">DNA repair</keyword>
<evidence type="ECO:0000256" key="12">
    <source>
        <dbReference type="ARBA" id="ARBA00048988"/>
    </source>
</evidence>
<dbReference type="SUPFAM" id="SSF52540">
    <property type="entry name" value="P-loop containing nucleoside triphosphate hydrolases"/>
    <property type="match status" value="1"/>
</dbReference>
<keyword evidence="2 13" id="KW-0547">Nucleotide-binding</keyword>
<keyword evidence="1 13" id="KW-0540">Nuclease</keyword>
<comment type="catalytic activity">
    <reaction evidence="11 13">
        <text>Couples ATP hydrolysis with the unwinding of duplex DNA by translocating in the 3'-5' direction.</text>
        <dbReference type="EC" id="5.6.2.4"/>
    </reaction>
</comment>
<feature type="domain" description="UvrD-like helicase ATP-binding" evidence="15">
    <location>
        <begin position="11"/>
        <end position="486"/>
    </location>
</feature>
<feature type="domain" description="UvrD-like helicase C-terminal" evidence="16">
    <location>
        <begin position="513"/>
        <end position="803"/>
    </location>
</feature>
<dbReference type="InterPro" id="IPR014152">
    <property type="entry name" value="AddA"/>
</dbReference>
<keyword evidence="10 13" id="KW-0413">Isomerase</keyword>
<dbReference type="CDD" id="cd18807">
    <property type="entry name" value="SF1_C_UvrD"/>
    <property type="match status" value="1"/>
</dbReference>
<dbReference type="Pfam" id="PF12705">
    <property type="entry name" value="PDDEXK_1"/>
    <property type="match status" value="1"/>
</dbReference>
<reference evidence="18" key="1">
    <citation type="journal article" date="2019" name="Int. J. Syst. Evol. Microbiol.">
        <title>The Global Catalogue of Microorganisms (GCM) 10K type strain sequencing project: providing services to taxonomists for standard genome sequencing and annotation.</title>
        <authorList>
            <consortium name="The Broad Institute Genomics Platform"/>
            <consortium name="The Broad Institute Genome Sequencing Center for Infectious Disease"/>
            <person name="Wu L."/>
            <person name="Ma J."/>
        </authorList>
    </citation>
    <scope>NUCLEOTIDE SEQUENCE [LARGE SCALE GENOMIC DNA]</scope>
    <source>
        <strain evidence="18">CGMCC 1.16306</strain>
    </source>
</reference>
<dbReference type="GO" id="GO:0003678">
    <property type="term" value="F:DNA helicase activity"/>
    <property type="evidence" value="ECO:0007669"/>
    <property type="project" value="UniProtKB-EC"/>
</dbReference>
<evidence type="ECO:0000256" key="1">
    <source>
        <dbReference type="ARBA" id="ARBA00022722"/>
    </source>
</evidence>
<evidence type="ECO:0000256" key="4">
    <source>
        <dbReference type="ARBA" id="ARBA00022801"/>
    </source>
</evidence>
<protein>
    <recommendedName>
        <fullName evidence="13">ATP-dependent helicase/nuclease subunit A</fullName>
        <ecNumber evidence="13">3.1.-.-</ecNumber>
        <ecNumber evidence="13">5.6.2.4</ecNumber>
    </recommendedName>
    <alternativeName>
        <fullName evidence="13">ATP-dependent helicase/nuclease AddA</fullName>
    </alternativeName>
    <alternativeName>
        <fullName evidence="13">DNA 3'-5' helicase AddA</fullName>
    </alternativeName>
</protein>
<evidence type="ECO:0000256" key="2">
    <source>
        <dbReference type="ARBA" id="ARBA00022741"/>
    </source>
</evidence>
<keyword evidence="7 13" id="KW-0067">ATP-binding</keyword>
<keyword evidence="3 13" id="KW-0227">DNA damage</keyword>
<dbReference type="Gene3D" id="3.40.50.300">
    <property type="entry name" value="P-loop containing nucleotide triphosphate hydrolases"/>
    <property type="match status" value="4"/>
</dbReference>
<dbReference type="NCBIfam" id="TIGR02785">
    <property type="entry name" value="addA_Gpos"/>
    <property type="match status" value="1"/>
</dbReference>
<keyword evidence="4 13" id="KW-0378">Hydrolase</keyword>
<evidence type="ECO:0000256" key="3">
    <source>
        <dbReference type="ARBA" id="ARBA00022763"/>
    </source>
</evidence>
<dbReference type="InterPro" id="IPR038726">
    <property type="entry name" value="PDDEXK_AddAB-type"/>
</dbReference>
<dbReference type="PROSITE" id="PS51217">
    <property type="entry name" value="UVRD_HELICASE_CTER"/>
    <property type="match status" value="1"/>
</dbReference>
<dbReference type="Gene3D" id="3.90.320.10">
    <property type="match status" value="1"/>
</dbReference>
<dbReference type="Pfam" id="PF00580">
    <property type="entry name" value="UvrD-helicase"/>
    <property type="match status" value="1"/>
</dbReference>
<dbReference type="InterPro" id="IPR014017">
    <property type="entry name" value="DNA_helicase_UvrD-like_C"/>
</dbReference>
<accession>A0ABV9GSE6</accession>
<dbReference type="InterPro" id="IPR027417">
    <property type="entry name" value="P-loop_NTPase"/>
</dbReference>
<dbReference type="EC" id="3.1.-.-" evidence="13"/>
<comment type="caution">
    <text evidence="17">The sequence shown here is derived from an EMBL/GenBank/DDBJ whole genome shotgun (WGS) entry which is preliminary data.</text>
</comment>
<evidence type="ECO:0000259" key="16">
    <source>
        <dbReference type="PROSITE" id="PS51217"/>
    </source>
</evidence>
<comment type="catalytic activity">
    <reaction evidence="12 13">
        <text>ATP + H2O = ADP + phosphate + H(+)</text>
        <dbReference type="Rhea" id="RHEA:13065"/>
        <dbReference type="ChEBI" id="CHEBI:15377"/>
        <dbReference type="ChEBI" id="CHEBI:15378"/>
        <dbReference type="ChEBI" id="CHEBI:30616"/>
        <dbReference type="ChEBI" id="CHEBI:43474"/>
        <dbReference type="ChEBI" id="CHEBI:456216"/>
        <dbReference type="EC" id="5.6.2.4"/>
    </reaction>
</comment>
<evidence type="ECO:0000256" key="14">
    <source>
        <dbReference type="PROSITE-ProRule" id="PRU00560"/>
    </source>
</evidence>
<dbReference type="RefSeq" id="WP_376846722.1">
    <property type="nucleotide sequence ID" value="NZ_JBHSFW010000010.1"/>
</dbReference>
<comment type="subunit">
    <text evidence="13">Heterodimer of AddA and AddB/RexB.</text>
</comment>
<evidence type="ECO:0000256" key="10">
    <source>
        <dbReference type="ARBA" id="ARBA00023235"/>
    </source>
</evidence>
<dbReference type="InterPro" id="IPR011604">
    <property type="entry name" value="PDDEXK-like_dom_sf"/>
</dbReference>
<evidence type="ECO:0000256" key="5">
    <source>
        <dbReference type="ARBA" id="ARBA00022806"/>
    </source>
</evidence>
<organism evidence="17 18">
    <name type="scientific">Camelliibacillus cellulosilyticus</name>
    <dbReference type="NCBI Taxonomy" id="2174486"/>
    <lineage>
        <taxon>Bacteria</taxon>
        <taxon>Bacillati</taxon>
        <taxon>Bacillota</taxon>
        <taxon>Bacilli</taxon>
        <taxon>Bacillales</taxon>
        <taxon>Sporolactobacillaceae</taxon>
        <taxon>Camelliibacillus</taxon>
    </lineage>
</organism>
<keyword evidence="8 13" id="KW-0238">DNA-binding</keyword>
<comment type="similarity">
    <text evidence="13">Belongs to the helicase family. AddA subfamily.</text>
</comment>
<dbReference type="Proteomes" id="UP001596022">
    <property type="component" value="Unassembled WGS sequence"/>
</dbReference>
<dbReference type="EMBL" id="JBHSFW010000010">
    <property type="protein sequence ID" value="MFC4619630.1"/>
    <property type="molecule type" value="Genomic_DNA"/>
</dbReference>
<evidence type="ECO:0000256" key="6">
    <source>
        <dbReference type="ARBA" id="ARBA00022839"/>
    </source>
</evidence>
<keyword evidence="18" id="KW-1185">Reference proteome</keyword>
<evidence type="ECO:0000256" key="11">
    <source>
        <dbReference type="ARBA" id="ARBA00034617"/>
    </source>
</evidence>
<dbReference type="InterPro" id="IPR011335">
    <property type="entry name" value="Restrct_endonuc-II-like"/>
</dbReference>
<feature type="binding site" evidence="14">
    <location>
        <begin position="32"/>
        <end position="39"/>
    </location>
    <ligand>
        <name>ATP</name>
        <dbReference type="ChEBI" id="CHEBI:30616"/>
    </ligand>
</feature>
<evidence type="ECO:0000256" key="7">
    <source>
        <dbReference type="ARBA" id="ARBA00022840"/>
    </source>
</evidence>
<dbReference type="SUPFAM" id="SSF52980">
    <property type="entry name" value="Restriction endonuclease-like"/>
    <property type="match status" value="1"/>
</dbReference>
<comment type="cofactor">
    <cofactor evidence="13">
        <name>Mg(2+)</name>
        <dbReference type="ChEBI" id="CHEBI:18420"/>
    </cofactor>
</comment>
<evidence type="ECO:0000256" key="13">
    <source>
        <dbReference type="HAMAP-Rule" id="MF_01451"/>
    </source>
</evidence>
<dbReference type="PANTHER" id="PTHR11070:SF48">
    <property type="entry name" value="ATP-DEPENDENT HELICASE_NUCLEASE SUBUNIT A"/>
    <property type="match status" value="1"/>
</dbReference>
<name>A0ABV9GSE6_9BACL</name>
<dbReference type="GO" id="GO:0016787">
    <property type="term" value="F:hydrolase activity"/>
    <property type="evidence" value="ECO:0007669"/>
    <property type="project" value="UniProtKB-KW"/>
</dbReference>
<dbReference type="CDD" id="cd17932">
    <property type="entry name" value="DEXQc_UvrD"/>
    <property type="match status" value="1"/>
</dbReference>
<dbReference type="Pfam" id="PF13361">
    <property type="entry name" value="UvrD_C"/>
    <property type="match status" value="1"/>
</dbReference>
<evidence type="ECO:0000313" key="18">
    <source>
        <dbReference type="Proteomes" id="UP001596022"/>
    </source>
</evidence>
<dbReference type="InterPro" id="IPR000212">
    <property type="entry name" value="DNA_helicase_UvrD/REP"/>
</dbReference>
<evidence type="ECO:0000313" key="17">
    <source>
        <dbReference type="EMBL" id="MFC4619630.1"/>
    </source>
</evidence>
<gene>
    <name evidence="13 17" type="primary">addA</name>
    <name evidence="17" type="ORF">ACFO4N_12985</name>
</gene>
<keyword evidence="5 13" id="KW-0347">Helicase</keyword>
<dbReference type="PANTHER" id="PTHR11070">
    <property type="entry name" value="UVRD / RECB / PCRA DNA HELICASE FAMILY MEMBER"/>
    <property type="match status" value="1"/>
</dbReference>
<evidence type="ECO:0000256" key="8">
    <source>
        <dbReference type="ARBA" id="ARBA00023125"/>
    </source>
</evidence>
<dbReference type="InterPro" id="IPR014016">
    <property type="entry name" value="UvrD-like_ATP-bd"/>
</dbReference>
<sequence length="1238" mass="142655">MSEIQLKPANSRWTDDQWRAITETGSDILVAAAAGSGKTAVLVERIIRKITDPDHPIDVDRLLIVTFTNAAAAEMRSRIGQALEKELSKKPGDLRLRHQLALLNKAQITTLHAFCLSVIRRYYYRLDIDPAFRVMDDTEAELLREEVLETLFEAYYGADDQERFYELVDRYSNDRSDTELIEIIQKLDVFSRSHPWPEAWLDGIIAAYQVKADISIDDLPWTPDLKQAIRYQCQGLLRRIEEAEKIAGDPGGPYPYLENFRQDRALLEKILEATHGPWETLAAAFDHLTFSKLKPCRGDDIDTGLKDRAKGLRDNMKEKLSQLKEELFARPVDSYLEDLQEMAPYVALLVRLVKDFGKRYAQLKHEKAVVDFSDLEHLCLQILRDPASKPGDERPSDVARAYRAQFDEILVDEYQDTNFLQETILRHISRGGNVFMVGDVKQSIYRFRLAEPGLFQEKYKTFKRSDAIDDHEPGVRIDLSQNFRSRKEILDGTNYIFNQIMDETVGEIDYDERAALKLGATYYPEAERRTELHLIGRLDEAGESDEETAEYQTAELEAHYIADNIKKLIDDGYDIYDTETGQNRPIRYRDIVVLLRSASTWSPALLDVFKERGIPGYAELSKGYFEAIEVSVMMALLKTIDNPYQDIPLASVLRSPIVGLSGGELARIRVYERYGPYYDAIKGYTEAFQDDLAGKLKTFLAHLEDWRKRARRGALADLIWQIYRETGYYDYVVGLAGGEQRRANLRALYDRARQYETTSFRGLFRFLRFIERLQDNGKDLGEARALSEQEDVVRVMTIHKSKGLEFPVVFVAGLNKKFNLKDTTEKTLLHKTLGFGTKNINPIKRYTIPTLPYAAIKRKVLAESLAEEMRILYVALTRAREKLFLIGTVKDIQKTVQNWVGEVAGADGMLPTFERSEARSYLDWVGPAVMGHHDAAIFHDMVGFVPENASVRTHPSRWDAVICRAQDIVIHEPAPMEQRDKEDRLRQFLPVDGSGYFSNAVHRQMSWQYPHHGATLTMAKQTVSEIKRQQERFNEGFGDRLIRQFRRPISDRPRFLSGRELKANERGTIMHKMMQHVRFQPQMTLAYLEAERDRLVADEWMTSEEAEALNLEAVHRLFQLPVGKRLLTATRVTRELPFSLGLSATEVYDNWDGSDEKVLVQGVIDCLYEEAGGLSLIDYKTDRVTGRFENDEDAKRVLIARYQKQIDLYRLAIERIWKRELREAGLYFFDGGHYYRVD</sequence>
<dbReference type="HAMAP" id="MF_01451">
    <property type="entry name" value="AddA"/>
    <property type="match status" value="1"/>
</dbReference>
<keyword evidence="6 13" id="KW-0269">Exonuclease</keyword>
<evidence type="ECO:0000256" key="9">
    <source>
        <dbReference type="ARBA" id="ARBA00023204"/>
    </source>
</evidence>
<proteinExistence type="inferred from homology"/>
<dbReference type="EC" id="5.6.2.4" evidence="13"/>
<comment type="function">
    <text evidence="13">The heterodimer acts as both an ATP-dependent DNA helicase and an ATP-dependent, dual-direction single-stranded exonuclease. Recognizes the chi site generating a DNA molecule suitable for the initiation of homologous recombination. The AddA nuclease domain is required for chi fragment generation; this subunit has the helicase and 3' -&gt; 5' nuclease activities.</text>
</comment>
<evidence type="ECO:0000259" key="15">
    <source>
        <dbReference type="PROSITE" id="PS51198"/>
    </source>
</evidence>